<reference evidence="1 2" key="1">
    <citation type="submission" date="2023-11" db="EMBL/GenBank/DDBJ databases">
        <title>Halocaridina rubra genome assembly.</title>
        <authorList>
            <person name="Smith C."/>
        </authorList>
    </citation>
    <scope>NUCLEOTIDE SEQUENCE [LARGE SCALE GENOMIC DNA]</scope>
    <source>
        <strain evidence="1">EP-1</strain>
        <tissue evidence="1">Whole</tissue>
    </source>
</reference>
<comment type="caution">
    <text evidence="1">The sequence shown here is derived from an EMBL/GenBank/DDBJ whole genome shotgun (WGS) entry which is preliminary data.</text>
</comment>
<organism evidence="1 2">
    <name type="scientific">Halocaridina rubra</name>
    <name type="common">Hawaiian red shrimp</name>
    <dbReference type="NCBI Taxonomy" id="373956"/>
    <lineage>
        <taxon>Eukaryota</taxon>
        <taxon>Metazoa</taxon>
        <taxon>Ecdysozoa</taxon>
        <taxon>Arthropoda</taxon>
        <taxon>Crustacea</taxon>
        <taxon>Multicrustacea</taxon>
        <taxon>Malacostraca</taxon>
        <taxon>Eumalacostraca</taxon>
        <taxon>Eucarida</taxon>
        <taxon>Decapoda</taxon>
        <taxon>Pleocyemata</taxon>
        <taxon>Caridea</taxon>
        <taxon>Atyoidea</taxon>
        <taxon>Atyidae</taxon>
        <taxon>Halocaridina</taxon>
    </lineage>
</organism>
<evidence type="ECO:0000313" key="2">
    <source>
        <dbReference type="Proteomes" id="UP001381693"/>
    </source>
</evidence>
<sequence>MSNLERIEECSLTDEYIIDMITDMERIPDNDGQVYTLHIENTTQDVVSKS</sequence>
<accession>A0AAN8WJ23</accession>
<keyword evidence="2" id="KW-1185">Reference proteome</keyword>
<dbReference type="EMBL" id="JAXCGZ010019576">
    <property type="protein sequence ID" value="KAK7065972.1"/>
    <property type="molecule type" value="Genomic_DNA"/>
</dbReference>
<protein>
    <submittedName>
        <fullName evidence="1">Uncharacterized protein</fullName>
    </submittedName>
</protein>
<dbReference type="Proteomes" id="UP001381693">
    <property type="component" value="Unassembled WGS sequence"/>
</dbReference>
<evidence type="ECO:0000313" key="1">
    <source>
        <dbReference type="EMBL" id="KAK7065972.1"/>
    </source>
</evidence>
<proteinExistence type="predicted"/>
<name>A0AAN8WJ23_HALRR</name>
<dbReference type="AlphaFoldDB" id="A0AAN8WJ23"/>
<gene>
    <name evidence="1" type="ORF">SK128_003275</name>
</gene>